<reference evidence="10 11" key="1">
    <citation type="submission" date="2019-12" db="EMBL/GenBank/DDBJ databases">
        <authorList>
            <person name="Alioto T."/>
            <person name="Alioto T."/>
            <person name="Gomez Garrido J."/>
        </authorList>
    </citation>
    <scope>NUCLEOTIDE SEQUENCE [LARGE SCALE GENOMIC DNA]</scope>
</reference>
<feature type="region of interest" description="Disordered" evidence="7">
    <location>
        <begin position="173"/>
        <end position="195"/>
    </location>
</feature>
<dbReference type="GO" id="GO:0005634">
    <property type="term" value="C:nucleus"/>
    <property type="evidence" value="ECO:0007669"/>
    <property type="project" value="UniProtKB-SubCell"/>
</dbReference>
<dbReference type="InterPro" id="IPR009057">
    <property type="entry name" value="Homeodomain-like_sf"/>
</dbReference>
<comment type="caution">
    <text evidence="10">The sequence shown here is derived from an EMBL/GenBank/DDBJ whole genome shotgun (WGS) entry which is preliminary data.</text>
</comment>
<feature type="compositionally biased region" description="Low complexity" evidence="7">
    <location>
        <begin position="125"/>
        <end position="144"/>
    </location>
</feature>
<evidence type="ECO:0000259" key="9">
    <source>
        <dbReference type="PROSITE" id="PS51294"/>
    </source>
</evidence>
<dbReference type="PROSITE" id="PS51294">
    <property type="entry name" value="HTH_MYB"/>
    <property type="match status" value="2"/>
</dbReference>
<dbReference type="PROSITE" id="PS50090">
    <property type="entry name" value="MYB_LIKE"/>
    <property type="match status" value="2"/>
</dbReference>
<evidence type="ECO:0000313" key="11">
    <source>
        <dbReference type="Proteomes" id="UP000594638"/>
    </source>
</evidence>
<dbReference type="FunFam" id="1.10.10.60:FF:000015">
    <property type="entry name" value="Transcription factor RAX3"/>
    <property type="match status" value="1"/>
</dbReference>
<evidence type="ECO:0000313" key="10">
    <source>
        <dbReference type="EMBL" id="CAA3017116.1"/>
    </source>
</evidence>
<dbReference type="InterPro" id="IPR017930">
    <property type="entry name" value="Myb_dom"/>
</dbReference>
<dbReference type="SMART" id="SM00717">
    <property type="entry name" value="SANT"/>
    <property type="match status" value="2"/>
</dbReference>
<name>A0A8S0UH56_OLEEU</name>
<evidence type="ECO:0000256" key="7">
    <source>
        <dbReference type="SAM" id="MobiDB-lite"/>
    </source>
</evidence>
<dbReference type="EMBL" id="CACTIH010007678">
    <property type="protein sequence ID" value="CAA3017116.1"/>
    <property type="molecule type" value="Genomic_DNA"/>
</dbReference>
<keyword evidence="2" id="KW-0677">Repeat</keyword>
<feature type="domain" description="Myb-like" evidence="8">
    <location>
        <begin position="64"/>
        <end position="114"/>
    </location>
</feature>
<evidence type="ECO:0000256" key="5">
    <source>
        <dbReference type="ARBA" id="ARBA00023163"/>
    </source>
</evidence>
<comment type="subcellular location">
    <subcellularLocation>
        <location evidence="1">Nucleus</location>
    </subcellularLocation>
</comment>
<proteinExistence type="predicted"/>
<evidence type="ECO:0000256" key="2">
    <source>
        <dbReference type="ARBA" id="ARBA00022737"/>
    </source>
</evidence>
<feature type="domain" description="HTH myb-type" evidence="9">
    <location>
        <begin position="64"/>
        <end position="118"/>
    </location>
</feature>
<keyword evidence="5" id="KW-0804">Transcription</keyword>
<evidence type="ECO:0000256" key="4">
    <source>
        <dbReference type="ARBA" id="ARBA00023125"/>
    </source>
</evidence>
<dbReference type="SUPFAM" id="SSF46689">
    <property type="entry name" value="Homeodomain-like"/>
    <property type="match status" value="1"/>
</dbReference>
<dbReference type="OrthoDB" id="2143914at2759"/>
<dbReference type="Proteomes" id="UP000594638">
    <property type="component" value="Unassembled WGS sequence"/>
</dbReference>
<dbReference type="CDD" id="cd00167">
    <property type="entry name" value="SANT"/>
    <property type="match status" value="2"/>
</dbReference>
<feature type="compositionally biased region" description="Basic and acidic residues" evidence="7">
    <location>
        <begin position="178"/>
        <end position="187"/>
    </location>
</feature>
<gene>
    <name evidence="10" type="ORF">OLEA9_A103639</name>
</gene>
<organism evidence="10 11">
    <name type="scientific">Olea europaea subsp. europaea</name>
    <dbReference type="NCBI Taxonomy" id="158383"/>
    <lineage>
        <taxon>Eukaryota</taxon>
        <taxon>Viridiplantae</taxon>
        <taxon>Streptophyta</taxon>
        <taxon>Embryophyta</taxon>
        <taxon>Tracheophyta</taxon>
        <taxon>Spermatophyta</taxon>
        <taxon>Magnoliopsida</taxon>
        <taxon>eudicotyledons</taxon>
        <taxon>Gunneridae</taxon>
        <taxon>Pentapetalae</taxon>
        <taxon>asterids</taxon>
        <taxon>lamiids</taxon>
        <taxon>Lamiales</taxon>
        <taxon>Oleaceae</taxon>
        <taxon>Oleeae</taxon>
        <taxon>Olea</taxon>
    </lineage>
</organism>
<feature type="domain" description="HTH myb-type" evidence="9">
    <location>
        <begin position="11"/>
        <end position="63"/>
    </location>
</feature>
<evidence type="ECO:0000256" key="6">
    <source>
        <dbReference type="ARBA" id="ARBA00023242"/>
    </source>
</evidence>
<dbReference type="AlphaFoldDB" id="A0A8S0UH56"/>
<evidence type="ECO:0000256" key="3">
    <source>
        <dbReference type="ARBA" id="ARBA00023015"/>
    </source>
</evidence>
<feature type="region of interest" description="Disordered" evidence="7">
    <location>
        <begin position="117"/>
        <end position="146"/>
    </location>
</feature>
<keyword evidence="3" id="KW-0805">Transcription regulation</keyword>
<dbReference type="InterPro" id="IPR001005">
    <property type="entry name" value="SANT/Myb"/>
</dbReference>
<keyword evidence="6" id="KW-0539">Nucleus</keyword>
<dbReference type="Gramene" id="OE9A103639T1">
    <property type="protein sequence ID" value="OE9A103639C1"/>
    <property type="gene ID" value="OE9A103639"/>
</dbReference>
<feature type="domain" description="Myb-like" evidence="8">
    <location>
        <begin position="11"/>
        <end position="63"/>
    </location>
</feature>
<dbReference type="GO" id="GO:0003677">
    <property type="term" value="F:DNA binding"/>
    <property type="evidence" value="ECO:0007669"/>
    <property type="project" value="UniProtKB-KW"/>
</dbReference>
<protein>
    <submittedName>
        <fullName evidence="10">Transcription factor MYB63</fullName>
    </submittedName>
</protein>
<dbReference type="Pfam" id="PF00249">
    <property type="entry name" value="Myb_DNA-binding"/>
    <property type="match status" value="2"/>
</dbReference>
<dbReference type="PANTHER" id="PTHR47997:SF75">
    <property type="entry name" value="MYB DOMAIN PROTEIN 55"/>
    <property type="match status" value="1"/>
</dbReference>
<sequence>MGRGRAPCCDKTKVKKGPWSPAEDLRLMSFIQKHGHNNWRSLPKEAGLSRCGKSCRLRWINYLRPDVKRGNFTSDEEETIIRLHNSFGNKWSKIASHLPGRTDNEIKNVWNTHLKKRLTRKTEASGSPMDYSDSPSSPSSSVTSNEDHIMETTDQTVQEPDAKKPNEKTEILKVISKHPSDEPKETASYDSPTSSYASNFCNVSGDIVTRPEERKESTTSDEEIEIPLEWDIDFWNLLDTLDPYQTTNSEQNKYENSNAAEKVDNEDVCKEWLRYLENELGLTGGNGSDNLPNTEHTRSLHQEINFEPEIEPEMDYFPIWPPSPQNFGI</sequence>
<evidence type="ECO:0000259" key="8">
    <source>
        <dbReference type="PROSITE" id="PS50090"/>
    </source>
</evidence>
<dbReference type="PANTHER" id="PTHR47997">
    <property type="entry name" value="MYB DOMAIN PROTEIN 55"/>
    <property type="match status" value="1"/>
</dbReference>
<accession>A0A8S0UH56</accession>
<evidence type="ECO:0000256" key="1">
    <source>
        <dbReference type="ARBA" id="ARBA00004123"/>
    </source>
</evidence>
<dbReference type="Gene3D" id="1.10.10.60">
    <property type="entry name" value="Homeodomain-like"/>
    <property type="match status" value="2"/>
</dbReference>
<keyword evidence="4" id="KW-0238">DNA-binding</keyword>
<keyword evidence="11" id="KW-1185">Reference proteome</keyword>
<dbReference type="InterPro" id="IPR051953">
    <property type="entry name" value="Plant_SW-associated_TFs"/>
</dbReference>